<comment type="similarity">
    <text evidence="1">Belongs to the UPF0677 family.</text>
</comment>
<dbReference type="Pfam" id="PF04072">
    <property type="entry name" value="LCM"/>
    <property type="match status" value="1"/>
</dbReference>
<proteinExistence type="inferred from homology"/>
<evidence type="ECO:0000313" key="4">
    <source>
        <dbReference type="EMBL" id="SVC60116.1"/>
    </source>
</evidence>
<name>A0A382NGC7_9ZZZZ</name>
<dbReference type="InterPro" id="IPR029063">
    <property type="entry name" value="SAM-dependent_MTases_sf"/>
</dbReference>
<dbReference type="NCBIfam" id="TIGR00027">
    <property type="entry name" value="mthyl_TIGR00027"/>
    <property type="match status" value="1"/>
</dbReference>
<evidence type="ECO:0000256" key="1">
    <source>
        <dbReference type="ARBA" id="ARBA00008138"/>
    </source>
</evidence>
<dbReference type="EMBL" id="UINC01100222">
    <property type="protein sequence ID" value="SVC60116.1"/>
    <property type="molecule type" value="Genomic_DNA"/>
</dbReference>
<organism evidence="4">
    <name type="scientific">marine metagenome</name>
    <dbReference type="NCBI Taxonomy" id="408172"/>
    <lineage>
        <taxon>unclassified sequences</taxon>
        <taxon>metagenomes</taxon>
        <taxon>ecological metagenomes</taxon>
    </lineage>
</organism>
<evidence type="ECO:0000256" key="2">
    <source>
        <dbReference type="ARBA" id="ARBA00022603"/>
    </source>
</evidence>
<reference evidence="4" key="1">
    <citation type="submission" date="2018-05" db="EMBL/GenBank/DDBJ databases">
        <authorList>
            <person name="Lanie J.A."/>
            <person name="Ng W.-L."/>
            <person name="Kazmierczak K.M."/>
            <person name="Andrzejewski T.M."/>
            <person name="Davidsen T.M."/>
            <person name="Wayne K.J."/>
            <person name="Tettelin H."/>
            <person name="Glass J.I."/>
            <person name="Rusch D."/>
            <person name="Podicherti R."/>
            <person name="Tsui H.-C.T."/>
            <person name="Winkler M.E."/>
        </authorList>
    </citation>
    <scope>NUCLEOTIDE SEQUENCE</scope>
</reference>
<evidence type="ECO:0000256" key="3">
    <source>
        <dbReference type="ARBA" id="ARBA00022679"/>
    </source>
</evidence>
<keyword evidence="3" id="KW-0808">Transferase</keyword>
<accession>A0A382NGC7</accession>
<gene>
    <name evidence="4" type="ORF">METZ01_LOCUS312970</name>
</gene>
<dbReference type="InterPro" id="IPR011610">
    <property type="entry name" value="SAM_mthyl_Trfase_ML2640-like"/>
</dbReference>
<dbReference type="GO" id="GO:0008168">
    <property type="term" value="F:methyltransferase activity"/>
    <property type="evidence" value="ECO:0007669"/>
    <property type="project" value="UniProtKB-KW"/>
</dbReference>
<sequence>GGDARVGHLLPARAVEMSGWFVRAHSRSTYWLLTTMRSLSRPVVAMVERLSVPGVQLHYALRKCYLEDAARSALGSSEVRQMVVIGGGFDPLALRLHEEFPEVNFIEIDHPATQRVKLEAAAAHDLPKNNLKFLSVDLMQKTLEESLLSFEAYRPDAETFFLCEGVTMYLTTEEIEKLFLFVCSHSGANSRLAFTFMESYDGQIRFKDSGAGLNAWLRMRSEPFTWGMDRERLPDFLRQNGLEPDEIAAADTLRERYLVPHGLEREALAEGECCCVVRRRDGNS</sequence>
<dbReference type="Gene3D" id="3.40.50.150">
    <property type="entry name" value="Vaccinia Virus protein VP39"/>
    <property type="match status" value="1"/>
</dbReference>
<protein>
    <recommendedName>
        <fullName evidence="5">S-adenosyl-L-methionine-dependent methyltransferase</fullName>
    </recommendedName>
</protein>
<evidence type="ECO:0008006" key="5">
    <source>
        <dbReference type="Google" id="ProtNLM"/>
    </source>
</evidence>
<keyword evidence="2" id="KW-0489">Methyltransferase</keyword>
<dbReference type="SUPFAM" id="SSF53335">
    <property type="entry name" value="S-adenosyl-L-methionine-dependent methyltransferases"/>
    <property type="match status" value="1"/>
</dbReference>
<feature type="non-terminal residue" evidence="4">
    <location>
        <position position="1"/>
    </location>
</feature>
<dbReference type="InterPro" id="IPR007213">
    <property type="entry name" value="Ppm1/Ppm2/Tcmp"/>
</dbReference>
<dbReference type="PANTHER" id="PTHR43619:SF2">
    <property type="entry name" value="S-ADENOSYL-L-METHIONINE-DEPENDENT METHYLTRANSFERASES SUPERFAMILY PROTEIN"/>
    <property type="match status" value="1"/>
</dbReference>
<dbReference type="AlphaFoldDB" id="A0A382NGC7"/>
<dbReference type="GO" id="GO:0032259">
    <property type="term" value="P:methylation"/>
    <property type="evidence" value="ECO:0007669"/>
    <property type="project" value="UniProtKB-KW"/>
</dbReference>
<dbReference type="PANTHER" id="PTHR43619">
    <property type="entry name" value="S-ADENOSYL-L-METHIONINE-DEPENDENT METHYLTRANSFERASE YKTD-RELATED"/>
    <property type="match status" value="1"/>
</dbReference>